<reference evidence="2" key="1">
    <citation type="journal article" date="2015" name="Nat. Genet.">
        <title>The genome and transcriptome of the zoonotic hookworm Ancylostoma ceylanicum identify infection-specific gene families.</title>
        <authorList>
            <person name="Schwarz E.M."/>
            <person name="Hu Y."/>
            <person name="Antoshechkin I."/>
            <person name="Miller M.M."/>
            <person name="Sternberg P.W."/>
            <person name="Aroian R.V."/>
        </authorList>
    </citation>
    <scope>NUCLEOTIDE SEQUENCE</scope>
    <source>
        <strain evidence="2">HY135</strain>
    </source>
</reference>
<evidence type="ECO:0000313" key="2">
    <source>
        <dbReference type="Proteomes" id="UP000024635"/>
    </source>
</evidence>
<dbReference type="EMBL" id="JARK01001383">
    <property type="protein sequence ID" value="EYC12457.1"/>
    <property type="molecule type" value="Genomic_DNA"/>
</dbReference>
<dbReference type="Proteomes" id="UP000024635">
    <property type="component" value="Unassembled WGS sequence"/>
</dbReference>
<evidence type="ECO:0000313" key="1">
    <source>
        <dbReference type="EMBL" id="EYC12457.1"/>
    </source>
</evidence>
<protein>
    <submittedName>
        <fullName evidence="1">Uncharacterized protein</fullName>
    </submittedName>
</protein>
<comment type="caution">
    <text evidence="1">The sequence shown here is derived from an EMBL/GenBank/DDBJ whole genome shotgun (WGS) entry which is preliminary data.</text>
</comment>
<sequence length="70" mass="8048">MHSGYNERWENDDNFSYHNMMETTRIRTRSVVAVKTSTKSEIDCGDVHSSSVVDGLRNRFQWNILGCGAH</sequence>
<accession>A0A016UC98</accession>
<gene>
    <name evidence="1" type="primary">Acey_s0047.g1491</name>
    <name evidence="1" type="ORF">Y032_0047g1491</name>
</gene>
<organism evidence="1 2">
    <name type="scientific">Ancylostoma ceylanicum</name>
    <dbReference type="NCBI Taxonomy" id="53326"/>
    <lineage>
        <taxon>Eukaryota</taxon>
        <taxon>Metazoa</taxon>
        <taxon>Ecdysozoa</taxon>
        <taxon>Nematoda</taxon>
        <taxon>Chromadorea</taxon>
        <taxon>Rhabditida</taxon>
        <taxon>Rhabditina</taxon>
        <taxon>Rhabditomorpha</taxon>
        <taxon>Strongyloidea</taxon>
        <taxon>Ancylostomatidae</taxon>
        <taxon>Ancylostomatinae</taxon>
        <taxon>Ancylostoma</taxon>
    </lineage>
</organism>
<proteinExistence type="predicted"/>
<dbReference type="AlphaFoldDB" id="A0A016UC98"/>
<name>A0A016UC98_9BILA</name>
<keyword evidence="2" id="KW-1185">Reference proteome</keyword>